<organism evidence="2 3">
    <name type="scientific">Saguinus oedipus</name>
    <name type="common">Cotton-top tamarin</name>
    <name type="synonym">Oedipomidas oedipus</name>
    <dbReference type="NCBI Taxonomy" id="9490"/>
    <lineage>
        <taxon>Eukaryota</taxon>
        <taxon>Metazoa</taxon>
        <taxon>Chordata</taxon>
        <taxon>Craniata</taxon>
        <taxon>Vertebrata</taxon>
        <taxon>Euteleostomi</taxon>
        <taxon>Mammalia</taxon>
        <taxon>Eutheria</taxon>
        <taxon>Euarchontoglires</taxon>
        <taxon>Primates</taxon>
        <taxon>Haplorrhini</taxon>
        <taxon>Platyrrhini</taxon>
        <taxon>Cebidae</taxon>
        <taxon>Callitrichinae</taxon>
        <taxon>Saguinus</taxon>
    </lineage>
</organism>
<evidence type="ECO:0000313" key="2">
    <source>
        <dbReference type="EMBL" id="KAK2098505.1"/>
    </source>
</evidence>
<protein>
    <submittedName>
        <fullName evidence="2">Uncharacterized protein</fullName>
    </submittedName>
</protein>
<reference evidence="2 3" key="1">
    <citation type="submission" date="2023-05" db="EMBL/GenBank/DDBJ databases">
        <title>B98-5 Cell Line De Novo Hybrid Assembly: An Optical Mapping Approach.</title>
        <authorList>
            <person name="Kananen K."/>
            <person name="Auerbach J.A."/>
            <person name="Kautto E."/>
            <person name="Blachly J.S."/>
        </authorList>
    </citation>
    <scope>NUCLEOTIDE SEQUENCE [LARGE SCALE GENOMIC DNA]</scope>
    <source>
        <strain evidence="2">B95-8</strain>
        <tissue evidence="2">Cell line</tissue>
    </source>
</reference>
<dbReference type="Proteomes" id="UP001266305">
    <property type="component" value="Unassembled WGS sequence"/>
</dbReference>
<comment type="caution">
    <text evidence="2">The sequence shown here is derived from an EMBL/GenBank/DDBJ whole genome shotgun (WGS) entry which is preliminary data.</text>
</comment>
<sequence length="120" mass="12869">MSPKEELEAGKGEPMLGPEQGGGRSHRDSPSCGSDLTLPVLVLAFGLGDLPNLLGLVGDQLGDTERKRRHAKPGSYSIEVLLVVDDSVVRFHGREHVQNYVLTLMNIVSVHVSWDLGGVG</sequence>
<feature type="region of interest" description="Disordered" evidence="1">
    <location>
        <begin position="1"/>
        <end position="32"/>
    </location>
</feature>
<name>A0ABQ9UP00_SAGOE</name>
<keyword evidence="3" id="KW-1185">Reference proteome</keyword>
<evidence type="ECO:0000313" key="3">
    <source>
        <dbReference type="Proteomes" id="UP001266305"/>
    </source>
</evidence>
<evidence type="ECO:0000256" key="1">
    <source>
        <dbReference type="SAM" id="MobiDB-lite"/>
    </source>
</evidence>
<proteinExistence type="predicted"/>
<dbReference type="Gene3D" id="3.40.390.10">
    <property type="entry name" value="Collagenase (Catalytic Domain)"/>
    <property type="match status" value="1"/>
</dbReference>
<dbReference type="InterPro" id="IPR024079">
    <property type="entry name" value="MetalloPept_cat_dom_sf"/>
</dbReference>
<feature type="compositionally biased region" description="Basic and acidic residues" evidence="1">
    <location>
        <begin position="1"/>
        <end position="11"/>
    </location>
</feature>
<gene>
    <name evidence="2" type="ORF">P7K49_023956</name>
</gene>
<accession>A0ABQ9UP00</accession>
<dbReference type="SUPFAM" id="SSF55486">
    <property type="entry name" value="Metalloproteases ('zincins'), catalytic domain"/>
    <property type="match status" value="1"/>
</dbReference>
<dbReference type="EMBL" id="JASSZA010000011">
    <property type="protein sequence ID" value="KAK2098505.1"/>
    <property type="molecule type" value="Genomic_DNA"/>
</dbReference>